<accession>A0AAE2ZJD0</accession>
<dbReference type="GO" id="GO:0046872">
    <property type="term" value="F:metal ion binding"/>
    <property type="evidence" value="ECO:0007669"/>
    <property type="project" value="UniProtKB-KW"/>
</dbReference>
<organism evidence="3 4">
    <name type="scientific">Flavimaribacter sediminis</name>
    <dbReference type="NCBI Taxonomy" id="2865987"/>
    <lineage>
        <taxon>Bacteria</taxon>
        <taxon>Pseudomonadati</taxon>
        <taxon>Pseudomonadota</taxon>
        <taxon>Alphaproteobacteria</taxon>
        <taxon>Hyphomicrobiales</taxon>
        <taxon>Rhizobiaceae</taxon>
        <taxon>Flavimaribacter</taxon>
    </lineage>
</organism>
<gene>
    <name evidence="3" type="ORF">K1W69_11675</name>
</gene>
<dbReference type="SMART" id="SM00849">
    <property type="entry name" value="Lactamase_B"/>
    <property type="match status" value="1"/>
</dbReference>
<reference evidence="3" key="1">
    <citation type="submission" date="2021-08" db="EMBL/GenBank/DDBJ databases">
        <title>Hoeflea bacterium WL0058 sp. nov., isolated from the sediment.</title>
        <authorList>
            <person name="Wang L."/>
            <person name="Zhang D."/>
        </authorList>
    </citation>
    <scope>NUCLEOTIDE SEQUENCE</scope>
    <source>
        <strain evidence="3">WL0058</strain>
    </source>
</reference>
<dbReference type="RefSeq" id="WP_220228522.1">
    <property type="nucleotide sequence ID" value="NZ_JAICBX010000002.1"/>
</dbReference>
<dbReference type="AlphaFoldDB" id="A0AAE2ZJD0"/>
<evidence type="ECO:0000313" key="3">
    <source>
        <dbReference type="EMBL" id="MBW8637849.1"/>
    </source>
</evidence>
<dbReference type="Proteomes" id="UP001196509">
    <property type="component" value="Unassembled WGS sequence"/>
</dbReference>
<dbReference type="CDD" id="cd07724">
    <property type="entry name" value="POD-like_MBL-fold"/>
    <property type="match status" value="1"/>
</dbReference>
<dbReference type="Gene3D" id="3.60.15.10">
    <property type="entry name" value="Ribonuclease Z/Hydroxyacylglutathione hydrolase-like"/>
    <property type="match status" value="1"/>
</dbReference>
<dbReference type="InterPro" id="IPR036866">
    <property type="entry name" value="RibonucZ/Hydroxyglut_hydro"/>
</dbReference>
<comment type="caution">
    <text evidence="3">The sequence shown here is derived from an EMBL/GenBank/DDBJ whole genome shotgun (WGS) entry which is preliminary data.</text>
</comment>
<dbReference type="InterPro" id="IPR044528">
    <property type="entry name" value="POD-like_MBL-fold"/>
</dbReference>
<dbReference type="GO" id="GO:0050313">
    <property type="term" value="F:sulfur dioxygenase activity"/>
    <property type="evidence" value="ECO:0007669"/>
    <property type="project" value="InterPro"/>
</dbReference>
<dbReference type="GO" id="GO:0070813">
    <property type="term" value="P:hydrogen sulfide metabolic process"/>
    <property type="evidence" value="ECO:0007669"/>
    <property type="project" value="TreeGrafter"/>
</dbReference>
<dbReference type="InterPro" id="IPR001279">
    <property type="entry name" value="Metallo-B-lactamas"/>
</dbReference>
<dbReference type="EMBL" id="JAICBX010000002">
    <property type="protein sequence ID" value="MBW8637849.1"/>
    <property type="molecule type" value="Genomic_DNA"/>
</dbReference>
<dbReference type="PANTHER" id="PTHR43084">
    <property type="entry name" value="PERSULFIDE DIOXYGENASE ETHE1"/>
    <property type="match status" value="1"/>
</dbReference>
<evidence type="ECO:0000313" key="4">
    <source>
        <dbReference type="Proteomes" id="UP001196509"/>
    </source>
</evidence>
<dbReference type="SUPFAM" id="SSF56281">
    <property type="entry name" value="Metallo-hydrolase/oxidoreductase"/>
    <property type="match status" value="1"/>
</dbReference>
<keyword evidence="1" id="KW-0479">Metal-binding</keyword>
<name>A0AAE2ZJD0_9HYPH</name>
<keyword evidence="4" id="KW-1185">Reference proteome</keyword>
<feature type="domain" description="Metallo-beta-lactamase" evidence="2">
    <location>
        <begin position="24"/>
        <end position="215"/>
    </location>
</feature>
<dbReference type="GO" id="GO:0006749">
    <property type="term" value="P:glutathione metabolic process"/>
    <property type="evidence" value="ECO:0007669"/>
    <property type="project" value="InterPro"/>
</dbReference>
<dbReference type="PANTHER" id="PTHR43084:SF1">
    <property type="entry name" value="PERSULFIDE DIOXYGENASE ETHE1, MITOCHONDRIAL"/>
    <property type="match status" value="1"/>
</dbReference>
<sequence>MQFHPASSNPGSPNVAAFYESASGSWQYVAWCPQTRKAVIIDPVLDFDPAAGATWTYSADEILAYVANENLDVEWVLDTHPHADHFSSANYIKEKLGDAPRQAIGKRVLKVQEIWSDMYADESLQGHPEYWDQLFEPGDSITVGNCNIDITLSTGHTLASVTYTMGDAVFAHDTFMMPDSGTSRCDFPGGSSAEMWETLQAILANPGDSRIFVGHDYCKGGREEACMATVAEHKASNIHVKDGISREEYIETRDTRDATLPLPNRMLYALQVNIRGGRLPEEDAKGRAVLSVPLNRFTSKLAKTFGSEDEKAAAE</sequence>
<dbReference type="Pfam" id="PF00753">
    <property type="entry name" value="Lactamase_B"/>
    <property type="match status" value="1"/>
</dbReference>
<protein>
    <submittedName>
        <fullName evidence="3">MBL fold metallo-hydrolase</fullName>
    </submittedName>
</protein>
<proteinExistence type="predicted"/>
<evidence type="ECO:0000256" key="1">
    <source>
        <dbReference type="ARBA" id="ARBA00022723"/>
    </source>
</evidence>
<evidence type="ECO:0000259" key="2">
    <source>
        <dbReference type="SMART" id="SM00849"/>
    </source>
</evidence>
<dbReference type="InterPro" id="IPR051682">
    <property type="entry name" value="Mito_Persulfide_Diox"/>
</dbReference>